<dbReference type="PANTHER" id="PTHR35042:SF1">
    <property type="entry name" value="DUF1772-DOMAIN-CONTAINING PROTEIN"/>
    <property type="match status" value="1"/>
</dbReference>
<dbReference type="PANTHER" id="PTHR35042">
    <property type="entry name" value="ANTHRONE OXYGENASE ENCC"/>
    <property type="match status" value="1"/>
</dbReference>
<accession>A0AA38P0E1</accession>
<organism evidence="6 7">
    <name type="scientific">Lentinula raphanica</name>
    <dbReference type="NCBI Taxonomy" id="153919"/>
    <lineage>
        <taxon>Eukaryota</taxon>
        <taxon>Fungi</taxon>
        <taxon>Dikarya</taxon>
        <taxon>Basidiomycota</taxon>
        <taxon>Agaricomycotina</taxon>
        <taxon>Agaricomycetes</taxon>
        <taxon>Agaricomycetidae</taxon>
        <taxon>Agaricales</taxon>
        <taxon>Marasmiineae</taxon>
        <taxon>Omphalotaceae</taxon>
        <taxon>Lentinula</taxon>
    </lineage>
</organism>
<evidence type="ECO:0000256" key="3">
    <source>
        <dbReference type="ARBA" id="ARBA00022989"/>
    </source>
</evidence>
<keyword evidence="3 5" id="KW-1133">Transmembrane helix</keyword>
<name>A0AA38P0E1_9AGAR</name>
<feature type="transmembrane region" description="Helical" evidence="5">
    <location>
        <begin position="160"/>
        <end position="178"/>
    </location>
</feature>
<dbReference type="Pfam" id="PF08592">
    <property type="entry name" value="Anthrone_oxy"/>
    <property type="match status" value="1"/>
</dbReference>
<evidence type="ECO:0000256" key="1">
    <source>
        <dbReference type="ARBA" id="ARBA00004141"/>
    </source>
</evidence>
<keyword evidence="7" id="KW-1185">Reference proteome</keyword>
<dbReference type="GO" id="GO:0016020">
    <property type="term" value="C:membrane"/>
    <property type="evidence" value="ECO:0007669"/>
    <property type="project" value="UniProtKB-SubCell"/>
</dbReference>
<dbReference type="EMBL" id="MU806636">
    <property type="protein sequence ID" value="KAJ3833773.1"/>
    <property type="molecule type" value="Genomic_DNA"/>
</dbReference>
<reference evidence="6" key="1">
    <citation type="submission" date="2022-08" db="EMBL/GenBank/DDBJ databases">
        <authorList>
            <consortium name="DOE Joint Genome Institute"/>
            <person name="Min B."/>
            <person name="Riley R."/>
            <person name="Sierra-Patev S."/>
            <person name="Naranjo-Ortiz M."/>
            <person name="Looney B."/>
            <person name="Konkel Z."/>
            <person name="Slot J.C."/>
            <person name="Sakamoto Y."/>
            <person name="Steenwyk J.L."/>
            <person name="Rokas A."/>
            <person name="Carro J."/>
            <person name="Camarero S."/>
            <person name="Ferreira P."/>
            <person name="Molpeceres G."/>
            <person name="Ruiz-Duenas F.J."/>
            <person name="Serrano A."/>
            <person name="Henrissat B."/>
            <person name="Drula E."/>
            <person name="Hughes K.W."/>
            <person name="Mata J.L."/>
            <person name="Ishikawa N.K."/>
            <person name="Vargas-Isla R."/>
            <person name="Ushijima S."/>
            <person name="Smith C.A."/>
            <person name="Ahrendt S."/>
            <person name="Andreopoulos W."/>
            <person name="He G."/>
            <person name="Labutti K."/>
            <person name="Lipzen A."/>
            <person name="Ng V."/>
            <person name="Sandor L."/>
            <person name="Barry K."/>
            <person name="Martinez A.T."/>
            <person name="Xiao Y."/>
            <person name="Gibbons J.G."/>
            <person name="Terashima K."/>
            <person name="Hibbett D.S."/>
            <person name="Grigoriev I.V."/>
        </authorList>
    </citation>
    <scope>NUCLEOTIDE SEQUENCE</scope>
    <source>
        <strain evidence="6">TFB9207</strain>
    </source>
</reference>
<protein>
    <recommendedName>
        <fullName evidence="8">DUF1772-domain-containing protein</fullName>
    </recommendedName>
</protein>
<comment type="caution">
    <text evidence="6">The sequence shown here is derived from an EMBL/GenBank/DDBJ whole genome shotgun (WGS) entry which is preliminary data.</text>
</comment>
<dbReference type="AlphaFoldDB" id="A0AA38P0E1"/>
<evidence type="ECO:0000256" key="4">
    <source>
        <dbReference type="ARBA" id="ARBA00023136"/>
    </source>
</evidence>
<feature type="transmembrane region" description="Helical" evidence="5">
    <location>
        <begin position="12"/>
        <end position="35"/>
    </location>
</feature>
<dbReference type="InterPro" id="IPR013901">
    <property type="entry name" value="Anthrone_oxy"/>
</dbReference>
<evidence type="ECO:0008006" key="8">
    <source>
        <dbReference type="Google" id="ProtNLM"/>
    </source>
</evidence>
<feature type="transmembrane region" description="Helical" evidence="5">
    <location>
        <begin position="99"/>
        <end position="118"/>
    </location>
</feature>
<sequence length="179" mass="19034">MAYTLPSAARIAIGVGLTGSAWCSGAIMACSILVVPSLIDRELPLAAAAHASSIWHHVYNRGKSNLPPSAITSAAAFAYAAYTIPNPLQLEVIQRSRNLLGVAAALTVAIVPFTLLVMKPTNDALHAKAAAVQERSKKGMDTLLDDGTKDLLHRWYTLNFIRGVFPLIATGVGIWAVLF</sequence>
<keyword evidence="4 5" id="KW-0472">Membrane</keyword>
<evidence type="ECO:0000256" key="2">
    <source>
        <dbReference type="ARBA" id="ARBA00022692"/>
    </source>
</evidence>
<proteinExistence type="predicted"/>
<gene>
    <name evidence="6" type="ORF">F5878DRAFT_728622</name>
</gene>
<evidence type="ECO:0000256" key="5">
    <source>
        <dbReference type="SAM" id="Phobius"/>
    </source>
</evidence>
<evidence type="ECO:0000313" key="6">
    <source>
        <dbReference type="EMBL" id="KAJ3833773.1"/>
    </source>
</evidence>
<comment type="subcellular location">
    <subcellularLocation>
        <location evidence="1">Membrane</location>
        <topology evidence="1">Multi-pass membrane protein</topology>
    </subcellularLocation>
</comment>
<dbReference type="Proteomes" id="UP001163846">
    <property type="component" value="Unassembled WGS sequence"/>
</dbReference>
<keyword evidence="2 5" id="KW-0812">Transmembrane</keyword>
<evidence type="ECO:0000313" key="7">
    <source>
        <dbReference type="Proteomes" id="UP001163846"/>
    </source>
</evidence>